<reference evidence="1" key="1">
    <citation type="submission" date="2021-02" db="EMBL/GenBank/DDBJ databases">
        <authorList>
            <person name="Bekaert M."/>
        </authorList>
    </citation>
    <scope>NUCLEOTIDE SEQUENCE</scope>
    <source>
        <strain evidence="1">IoA-00</strain>
    </source>
</reference>
<sequence>MPDVWHRRTDLGVLALMVYSGNPANGCFLPLPQLEPSLTPGCDINQDCPTHASCKNRLCINPCAEDSPCAPTAYCKVINHEAFCTCPDGYIGSPKKLIAFHHQDRNVVLTQSAPITWHAFKKNVKTLVLKEPVEPMHCVLPKDIGQFVHAKLDMKEIHILSVKNLGVKAILNVQVT</sequence>
<evidence type="ECO:0000313" key="1">
    <source>
        <dbReference type="EMBL" id="CAF2854741.1"/>
    </source>
</evidence>
<dbReference type="EMBL" id="HG994593">
    <property type="protein sequence ID" value="CAF2854741.1"/>
    <property type="molecule type" value="Genomic_DNA"/>
</dbReference>
<dbReference type="AlphaFoldDB" id="A0A7R8CQ64"/>
<protein>
    <submittedName>
        <fullName evidence="1">(salmon louse) hypothetical protein</fullName>
    </submittedName>
</protein>
<dbReference type="PANTHER" id="PTHR22963:SF39">
    <property type="entry name" value="DUMPY"/>
    <property type="match status" value="1"/>
</dbReference>
<gene>
    <name evidence="1" type="ORF">LSAA_5439</name>
</gene>
<dbReference type="CDD" id="cd00053">
    <property type="entry name" value="EGF"/>
    <property type="match status" value="1"/>
</dbReference>
<evidence type="ECO:0000313" key="2">
    <source>
        <dbReference type="Proteomes" id="UP000675881"/>
    </source>
</evidence>
<dbReference type="Proteomes" id="UP000675881">
    <property type="component" value="Chromosome 14"/>
</dbReference>
<organism evidence="1 2">
    <name type="scientific">Lepeophtheirus salmonis</name>
    <name type="common">Salmon louse</name>
    <name type="synonym">Caligus salmonis</name>
    <dbReference type="NCBI Taxonomy" id="72036"/>
    <lineage>
        <taxon>Eukaryota</taxon>
        <taxon>Metazoa</taxon>
        <taxon>Ecdysozoa</taxon>
        <taxon>Arthropoda</taxon>
        <taxon>Crustacea</taxon>
        <taxon>Multicrustacea</taxon>
        <taxon>Hexanauplia</taxon>
        <taxon>Copepoda</taxon>
        <taxon>Siphonostomatoida</taxon>
        <taxon>Caligidae</taxon>
        <taxon>Lepeophtheirus</taxon>
    </lineage>
</organism>
<accession>A0A7R8CQ64</accession>
<name>A0A7R8CQ64_LEPSM</name>
<proteinExistence type="predicted"/>
<dbReference type="PANTHER" id="PTHR22963">
    <property type="entry name" value="ENDOGLIN-RELATED"/>
    <property type="match status" value="1"/>
</dbReference>
<keyword evidence="2" id="KW-1185">Reference proteome</keyword>